<organism evidence="18 19">
    <name type="scientific">Oryzias javanicus</name>
    <name type="common">Javanese ricefish</name>
    <name type="synonym">Aplocheilus javanicus</name>
    <dbReference type="NCBI Taxonomy" id="123683"/>
    <lineage>
        <taxon>Eukaryota</taxon>
        <taxon>Metazoa</taxon>
        <taxon>Chordata</taxon>
        <taxon>Craniata</taxon>
        <taxon>Vertebrata</taxon>
        <taxon>Euteleostomi</taxon>
        <taxon>Actinopterygii</taxon>
        <taxon>Neopterygii</taxon>
        <taxon>Teleostei</taxon>
        <taxon>Neoteleostei</taxon>
        <taxon>Acanthomorphata</taxon>
        <taxon>Ovalentaria</taxon>
        <taxon>Atherinomorphae</taxon>
        <taxon>Beloniformes</taxon>
        <taxon>Adrianichthyidae</taxon>
        <taxon>Oryziinae</taxon>
        <taxon>Oryzias</taxon>
    </lineage>
</organism>
<dbReference type="Proteomes" id="UP000283210">
    <property type="component" value="Chromosome 14"/>
</dbReference>
<comment type="function">
    <text evidence="13">Exerts an anti-apoptotic effect in the immune system and is involved in responses to infections.</text>
</comment>
<gene>
    <name evidence="18" type="ORF">OJAV_G00135720</name>
</gene>
<evidence type="ECO:0000256" key="15">
    <source>
        <dbReference type="ARBA" id="ARBA00077278"/>
    </source>
</evidence>
<feature type="region of interest" description="Disordered" evidence="16">
    <location>
        <begin position="483"/>
        <end position="516"/>
    </location>
</feature>
<evidence type="ECO:0000256" key="8">
    <source>
        <dbReference type="ARBA" id="ARBA00022741"/>
    </source>
</evidence>
<dbReference type="InterPro" id="IPR027417">
    <property type="entry name" value="P-loop_NTPase"/>
</dbReference>
<keyword evidence="6" id="KW-0963">Cytoplasm</keyword>
<sequence>MAQAEEPHLRIVLVGKTGVGKSATGNTLVKKKLFQSKLSSSSLTSECQKETTEYGGQTLAVVDTPGLFDTSRTEEDVRREIAKCMSFASPGPHVFLVVLQPGRFTKEEQQTVKIVQNMFGEKAACYTMALFTHGDDLEDDETTIDQIINENPVLNGFVSQCRGGYHVFNNKKKDDQQVAELLKKINTMVQRNGGSYFTNEMFQEAENSIVDEMKRLQKENPGMSYEEARGTAEKSNSFTKAVRQGAAIGAVAGFLGDSDLRLVLVGQEKVGKSSAGNTILEKKEFECQLSSLPRTLSSKGAEGQVFGRRVTVVDTPGLFSTQLSAGQVKAALRDAMQRSAPGPHVFLLTLQLGRFTEQEQTSMDTLKNMLGPKVCQHTMVLFTYGDRLEDTDIKQFIREDANLQEVLRRCSGLFHVFNNKRMGDRRQVEELLEKVDSISQDGSSFYKMESRLECMSRRCRTMRRECLQVLMHFFSIMRQGEIEGNPESSSSMIRRNDTKSKGKKKTGKKGKKGTDK</sequence>
<dbReference type="EMBL" id="CM012450">
    <property type="protein sequence ID" value="RVE63383.1"/>
    <property type="molecule type" value="Genomic_DNA"/>
</dbReference>
<evidence type="ECO:0000256" key="3">
    <source>
        <dbReference type="ARBA" id="ARBA00004514"/>
    </source>
</evidence>
<name>A0A3S2PKK4_ORYJA</name>
<evidence type="ECO:0000256" key="9">
    <source>
        <dbReference type="ARBA" id="ARBA00022824"/>
    </source>
</evidence>
<dbReference type="OrthoDB" id="5985928at2759"/>
<keyword evidence="11" id="KW-0496">Mitochondrion</keyword>
<dbReference type="InterPro" id="IPR045058">
    <property type="entry name" value="GIMA/IAN/Toc"/>
</dbReference>
<evidence type="ECO:0000256" key="4">
    <source>
        <dbReference type="ARBA" id="ARBA00004555"/>
    </source>
</evidence>
<feature type="domain" description="AIG1-type G" evidence="17">
    <location>
        <begin position="257"/>
        <end position="455"/>
    </location>
</feature>
<dbReference type="FunFam" id="3.40.50.300:FF:000366">
    <property type="entry name" value="GTPase, IMAP family member 2"/>
    <property type="match status" value="1"/>
</dbReference>
<evidence type="ECO:0000256" key="1">
    <source>
        <dbReference type="ARBA" id="ARBA00004173"/>
    </source>
</evidence>
<dbReference type="Gene3D" id="3.40.50.300">
    <property type="entry name" value="P-loop containing nucleotide triphosphate hydrolases"/>
    <property type="match status" value="2"/>
</dbReference>
<evidence type="ECO:0000313" key="19">
    <source>
        <dbReference type="Proteomes" id="UP000283210"/>
    </source>
</evidence>
<dbReference type="FunFam" id="3.40.50.300:FF:000536">
    <property type="entry name" value="GTPase IMAP family member 8"/>
    <property type="match status" value="1"/>
</dbReference>
<keyword evidence="19" id="KW-1185">Reference proteome</keyword>
<keyword evidence="7" id="KW-0677">Repeat</keyword>
<dbReference type="CDD" id="cd01852">
    <property type="entry name" value="AIG1"/>
    <property type="match status" value="1"/>
</dbReference>
<evidence type="ECO:0000256" key="16">
    <source>
        <dbReference type="SAM" id="MobiDB-lite"/>
    </source>
</evidence>
<evidence type="ECO:0000313" key="18">
    <source>
        <dbReference type="EMBL" id="RVE63383.1"/>
    </source>
</evidence>
<accession>A0A3S2PKK4</accession>
<evidence type="ECO:0000256" key="7">
    <source>
        <dbReference type="ARBA" id="ARBA00022737"/>
    </source>
</evidence>
<keyword evidence="10" id="KW-0333">Golgi apparatus</keyword>
<evidence type="ECO:0000256" key="13">
    <source>
        <dbReference type="ARBA" id="ARBA00056809"/>
    </source>
</evidence>
<dbReference type="GO" id="GO:0005783">
    <property type="term" value="C:endoplasmic reticulum"/>
    <property type="evidence" value="ECO:0007669"/>
    <property type="project" value="UniProtKB-SubCell"/>
</dbReference>
<evidence type="ECO:0000256" key="12">
    <source>
        <dbReference type="ARBA" id="ARBA00023134"/>
    </source>
</evidence>
<dbReference type="SUPFAM" id="SSF52540">
    <property type="entry name" value="P-loop containing nucleoside triphosphate hydrolases"/>
    <property type="match status" value="2"/>
</dbReference>
<comment type="similarity">
    <text evidence="5">Belongs to the TRAFAC class TrmE-Era-EngA-EngB-Septin-like GTPase superfamily. AIG1/Toc34/Toc159-like paraseptin GTPase family. IAN subfamily.</text>
</comment>
<evidence type="ECO:0000256" key="5">
    <source>
        <dbReference type="ARBA" id="ARBA00008535"/>
    </source>
</evidence>
<keyword evidence="9" id="KW-0256">Endoplasmic reticulum</keyword>
<evidence type="ECO:0000259" key="17">
    <source>
        <dbReference type="PROSITE" id="PS51720"/>
    </source>
</evidence>
<dbReference type="GO" id="GO:0005525">
    <property type="term" value="F:GTP binding"/>
    <property type="evidence" value="ECO:0007669"/>
    <property type="project" value="UniProtKB-KW"/>
</dbReference>
<evidence type="ECO:0000256" key="11">
    <source>
        <dbReference type="ARBA" id="ARBA00023128"/>
    </source>
</evidence>
<dbReference type="GO" id="GO:0005794">
    <property type="term" value="C:Golgi apparatus"/>
    <property type="evidence" value="ECO:0007669"/>
    <property type="project" value="UniProtKB-SubCell"/>
</dbReference>
<comment type="subcellular location">
    <subcellularLocation>
        <location evidence="3">Cytoplasm</location>
        <location evidence="3">Cytosol</location>
    </subcellularLocation>
    <subcellularLocation>
        <location evidence="2">Endoplasmic reticulum</location>
    </subcellularLocation>
    <subcellularLocation>
        <location evidence="4">Golgi apparatus</location>
    </subcellularLocation>
    <subcellularLocation>
        <location evidence="1">Mitochondrion</location>
    </subcellularLocation>
</comment>
<reference evidence="18 19" key="1">
    <citation type="submission" date="2018-11" db="EMBL/GenBank/DDBJ databases">
        <authorList>
            <person name="Lopez-Roques C."/>
            <person name="Donnadieu C."/>
            <person name="Bouchez O."/>
            <person name="Klopp C."/>
            <person name="Cabau C."/>
            <person name="Zahm M."/>
        </authorList>
    </citation>
    <scope>NUCLEOTIDE SEQUENCE [LARGE SCALE GENOMIC DNA]</scope>
    <source>
        <strain evidence="18">RS831</strain>
        <tissue evidence="18">Whole body</tissue>
    </source>
</reference>
<proteinExistence type="inferred from homology"/>
<feature type="domain" description="AIG1-type G" evidence="17">
    <location>
        <begin position="6"/>
        <end position="206"/>
    </location>
</feature>
<evidence type="ECO:0000256" key="14">
    <source>
        <dbReference type="ARBA" id="ARBA00073539"/>
    </source>
</evidence>
<dbReference type="AlphaFoldDB" id="A0A3S2PKK4"/>
<feature type="compositionally biased region" description="Basic residues" evidence="16">
    <location>
        <begin position="501"/>
        <end position="516"/>
    </location>
</feature>
<evidence type="ECO:0000256" key="10">
    <source>
        <dbReference type="ARBA" id="ARBA00023034"/>
    </source>
</evidence>
<dbReference type="PROSITE" id="PS51720">
    <property type="entry name" value="G_AIG1"/>
    <property type="match status" value="2"/>
</dbReference>
<evidence type="ECO:0000256" key="2">
    <source>
        <dbReference type="ARBA" id="ARBA00004240"/>
    </source>
</evidence>
<dbReference type="Pfam" id="PF04548">
    <property type="entry name" value="AIG1"/>
    <property type="match status" value="2"/>
</dbReference>
<keyword evidence="12" id="KW-0342">GTP-binding</keyword>
<dbReference type="GO" id="GO:0005829">
    <property type="term" value="C:cytosol"/>
    <property type="evidence" value="ECO:0007669"/>
    <property type="project" value="UniProtKB-SubCell"/>
</dbReference>
<keyword evidence="8" id="KW-0547">Nucleotide-binding</keyword>
<dbReference type="PANTHER" id="PTHR10903:SF186">
    <property type="entry name" value="GTPASE IMAP FAMILY MEMBER 4-LIKE-RELATED"/>
    <property type="match status" value="1"/>
</dbReference>
<reference evidence="18 19" key="2">
    <citation type="submission" date="2019-01" db="EMBL/GenBank/DDBJ databases">
        <title>A chromosome length genome reference of the Java medaka (oryzias javanicus).</title>
        <authorList>
            <person name="Herpin A."/>
            <person name="Takehana Y."/>
            <person name="Naruse K."/>
            <person name="Ansai S."/>
            <person name="Kawaguchi M."/>
        </authorList>
    </citation>
    <scope>NUCLEOTIDE SEQUENCE [LARGE SCALE GENOMIC DNA]</scope>
    <source>
        <strain evidence="18">RS831</strain>
        <tissue evidence="18">Whole body</tissue>
    </source>
</reference>
<dbReference type="GO" id="GO:0005739">
    <property type="term" value="C:mitochondrion"/>
    <property type="evidence" value="ECO:0007669"/>
    <property type="project" value="UniProtKB-SubCell"/>
</dbReference>
<protein>
    <recommendedName>
        <fullName evidence="14">GTPase IMAP family member 8</fullName>
    </recommendedName>
    <alternativeName>
        <fullName evidence="15">Immune-associated nucleotide-binding protein 9</fullName>
    </alternativeName>
</protein>
<dbReference type="InterPro" id="IPR006703">
    <property type="entry name" value="G_AIG1"/>
</dbReference>
<dbReference type="PANTHER" id="PTHR10903">
    <property type="entry name" value="GTPASE, IMAP FAMILY MEMBER-RELATED"/>
    <property type="match status" value="1"/>
</dbReference>
<evidence type="ECO:0000256" key="6">
    <source>
        <dbReference type="ARBA" id="ARBA00022490"/>
    </source>
</evidence>